<gene>
    <name evidence="1" type="ORF">U2I54_18590</name>
</gene>
<organism evidence="1 2">
    <name type="scientific">Bacillus bingmayongensis</name>
    <dbReference type="NCBI Taxonomy" id="1150157"/>
    <lineage>
        <taxon>Bacteria</taxon>
        <taxon>Bacillati</taxon>
        <taxon>Bacillota</taxon>
        <taxon>Bacilli</taxon>
        <taxon>Bacillales</taxon>
        <taxon>Bacillaceae</taxon>
        <taxon>Bacillus</taxon>
    </lineage>
</organism>
<sequence length="108" mass="12818">MSLQYKFKLHTIFEHWPCETVIVAETEEREKYKYYLEFKNKFFTMTVHEFVKYVKCENIGFADNTQLYSLCWMEILKGVMSILGGKLLTSTKKAMLLGFIGKGCMRYK</sequence>
<evidence type="ECO:0000313" key="2">
    <source>
        <dbReference type="Proteomes" id="UP001291930"/>
    </source>
</evidence>
<dbReference type="Proteomes" id="UP001291930">
    <property type="component" value="Unassembled WGS sequence"/>
</dbReference>
<reference evidence="2" key="1">
    <citation type="submission" date="2023-11" db="EMBL/GenBank/DDBJ databases">
        <title>Genome Sequence of Bacillus pseudomycoides stain BUPM19.</title>
        <authorList>
            <person name="Farhat A."/>
        </authorList>
    </citation>
    <scope>NUCLEOTIDE SEQUENCE [LARGE SCALE GENOMIC DNA]</scope>
    <source>
        <strain evidence="2">BUPM19</strain>
    </source>
</reference>
<dbReference type="EMBL" id="JAXOVW010000046">
    <property type="protein sequence ID" value="MDZ5609016.1"/>
    <property type="molecule type" value="Genomic_DNA"/>
</dbReference>
<accession>A0ABU5JZX8</accession>
<name>A0ABU5JZX8_9BACI</name>
<comment type="caution">
    <text evidence="1">The sequence shown here is derived from an EMBL/GenBank/DDBJ whole genome shotgun (WGS) entry which is preliminary data.</text>
</comment>
<keyword evidence="2" id="KW-1185">Reference proteome</keyword>
<protein>
    <submittedName>
        <fullName evidence="1">Uncharacterized protein</fullName>
    </submittedName>
</protein>
<dbReference type="RefSeq" id="WP_374218586.1">
    <property type="nucleotide sequence ID" value="NZ_JAXOVW010000046.1"/>
</dbReference>
<proteinExistence type="predicted"/>
<evidence type="ECO:0000313" key="1">
    <source>
        <dbReference type="EMBL" id="MDZ5609016.1"/>
    </source>
</evidence>